<evidence type="ECO:0000313" key="1">
    <source>
        <dbReference type="EMBL" id="OOP56822.1"/>
    </source>
</evidence>
<accession>A0A1V4AUL3</accession>
<dbReference type="STRING" id="1004156.AYP45_07410"/>
<gene>
    <name evidence="1" type="ORF">AYP45_07410</name>
</gene>
<proteinExistence type="predicted"/>
<dbReference type="Proteomes" id="UP000189681">
    <property type="component" value="Unassembled WGS sequence"/>
</dbReference>
<protein>
    <recommendedName>
        <fullName evidence="3">VacJ</fullName>
    </recommendedName>
</protein>
<organism evidence="1 2">
    <name type="scientific">Candidatus Brocadia carolinensis</name>
    <dbReference type="NCBI Taxonomy" id="1004156"/>
    <lineage>
        <taxon>Bacteria</taxon>
        <taxon>Pseudomonadati</taxon>
        <taxon>Planctomycetota</taxon>
        <taxon>Candidatus Brocadiia</taxon>
        <taxon>Candidatus Brocadiales</taxon>
        <taxon>Candidatus Brocadiaceae</taxon>
        <taxon>Candidatus Brocadia</taxon>
    </lineage>
</organism>
<name>A0A1V4AUL3_9BACT</name>
<reference evidence="1 2" key="1">
    <citation type="journal article" date="2017" name="Water Res.">
        <title>Discovery and metagenomic analysis of an anammox bacterial enrichment related to Candidatus "Brocadia caroliniensis" in a full-scale glycerol-fed nitritation-denitritation separate centrate treatment process.</title>
        <authorList>
            <person name="Park H."/>
            <person name="Brotto A.C."/>
            <person name="van Loosdrecht M.C."/>
            <person name="Chandran K."/>
        </authorList>
    </citation>
    <scope>NUCLEOTIDE SEQUENCE [LARGE SCALE GENOMIC DNA]</scope>
    <source>
        <strain evidence="1">26THWARD</strain>
    </source>
</reference>
<dbReference type="AlphaFoldDB" id="A0A1V4AUL3"/>
<evidence type="ECO:0000313" key="2">
    <source>
        <dbReference type="Proteomes" id="UP000189681"/>
    </source>
</evidence>
<sequence>MPQPIENVKRTALVLKPKQPFHDWLLRVEAGEDFLDGLKEGDVYLLPDYDEISQMQNWLKRNYDAIFTDQLNNWYTDETLWPQNRTMKMFAEWFEYSLFTMVLDTQRGRIEKT</sequence>
<comment type="caution">
    <text evidence="1">The sequence shown here is derived from an EMBL/GenBank/DDBJ whole genome shotgun (WGS) entry which is preliminary data.</text>
</comment>
<evidence type="ECO:0008006" key="3">
    <source>
        <dbReference type="Google" id="ProtNLM"/>
    </source>
</evidence>
<dbReference type="EMBL" id="AYTS01000061">
    <property type="protein sequence ID" value="OOP56822.1"/>
    <property type="molecule type" value="Genomic_DNA"/>
</dbReference>